<evidence type="ECO:0000259" key="2">
    <source>
        <dbReference type="SMART" id="SM00331"/>
    </source>
</evidence>
<evidence type="ECO:0000313" key="4">
    <source>
        <dbReference type="Proteomes" id="UP000006640"/>
    </source>
</evidence>
<sequence>MPGEYGPMLGALLQASHLATMEDLPGLVARHAASAGFTHAVLYVSDLQQEFLVPLPGQVDAAGAPLTSLRIDTTMAGRAYRDVAIVPARHAARAEADEPVAGDGRLWLWVPLLNGTERIGVLGMGAPEDDETRRWWAARLADLVAMLVMVKRDHSDTYARLVRSRPMTLSAEVLWNLMPAGTFADERVVISAALEPAYEVGGDAYDYAIERETVHLSIFDAMGHDTAAGLIASIAIGSYRNTRRGRVDLLAASEAIDAAIGDQFGGSRYATGILATLDTATGELTWINRGHCPPLVLRQGKKVATLSAAPSPPMGFRMGLTTGLSTYQLEPGDRLLFYTDGIVEAEGPDGERFGLERFIDFILRQERDGLSAPETVRRLIQSVLRHQHGILQDDATVLLVEWRTQRQRELAL</sequence>
<evidence type="ECO:0000256" key="1">
    <source>
        <dbReference type="ARBA" id="ARBA00022801"/>
    </source>
</evidence>
<dbReference type="AlphaFoldDB" id="D6YAX3"/>
<dbReference type="Gene3D" id="3.60.40.10">
    <property type="entry name" value="PPM-type phosphatase domain"/>
    <property type="match status" value="1"/>
</dbReference>
<dbReference type="EMBL" id="CP001874">
    <property type="protein sequence ID" value="ADG88340.1"/>
    <property type="molecule type" value="Genomic_DNA"/>
</dbReference>
<keyword evidence="1" id="KW-0378">Hydrolase</keyword>
<evidence type="ECO:0000313" key="3">
    <source>
        <dbReference type="EMBL" id="ADG88340.1"/>
    </source>
</evidence>
<reference evidence="3 4" key="1">
    <citation type="submission" date="2010-01" db="EMBL/GenBank/DDBJ databases">
        <title>The complete genome of Thermobispora bispora DSM 43833.</title>
        <authorList>
            <consortium name="US DOE Joint Genome Institute (JGI-PGF)"/>
            <person name="Lucas S."/>
            <person name="Copeland A."/>
            <person name="Lapidus A."/>
            <person name="Glavina del Rio T."/>
            <person name="Dalin E."/>
            <person name="Tice H."/>
            <person name="Bruce D."/>
            <person name="Goodwin L."/>
            <person name="Pitluck S."/>
            <person name="Kyrpides N."/>
            <person name="Mavromatis K."/>
            <person name="Ivanova N."/>
            <person name="Mikhailova N."/>
            <person name="Chertkov O."/>
            <person name="Brettin T."/>
            <person name="Detter J.C."/>
            <person name="Han C."/>
            <person name="Larimer F."/>
            <person name="Land M."/>
            <person name="Hauser L."/>
            <person name="Markowitz V."/>
            <person name="Cheng J.-F."/>
            <person name="Hugenholtz P."/>
            <person name="Woyke T."/>
            <person name="Wu D."/>
            <person name="Jando M."/>
            <person name="Schneider S."/>
            <person name="Klenk H.-P."/>
            <person name="Eisen J.A."/>
        </authorList>
    </citation>
    <scope>NUCLEOTIDE SEQUENCE [LARGE SCALE GENOMIC DNA]</scope>
    <source>
        <strain evidence="4">ATCC 19993 / DSM 43833 / CBS 139.67 / JCM 10125 / KCTC 9307 / NBRC 14880 / R51</strain>
    </source>
</reference>
<dbReference type="GO" id="GO:0016791">
    <property type="term" value="F:phosphatase activity"/>
    <property type="evidence" value="ECO:0007669"/>
    <property type="project" value="TreeGrafter"/>
</dbReference>
<protein>
    <submittedName>
        <fullName evidence="3">Protein serine/threonine phosphatase</fullName>
    </submittedName>
</protein>
<organism evidence="3 4">
    <name type="scientific">Thermobispora bispora (strain ATCC 19993 / DSM 43833 / CBS 139.67 / JCM 10125 / KCTC 9307 / NBRC 14880 / R51)</name>
    <dbReference type="NCBI Taxonomy" id="469371"/>
    <lineage>
        <taxon>Bacteria</taxon>
        <taxon>Bacillati</taxon>
        <taxon>Actinomycetota</taxon>
        <taxon>Actinomycetes</taxon>
        <taxon>Streptosporangiales</taxon>
        <taxon>Streptosporangiaceae</taxon>
        <taxon>Thermobispora</taxon>
    </lineage>
</organism>
<dbReference type="Pfam" id="PF07228">
    <property type="entry name" value="SpoIIE"/>
    <property type="match status" value="1"/>
</dbReference>
<dbReference type="PANTHER" id="PTHR43156:SF2">
    <property type="entry name" value="STAGE II SPORULATION PROTEIN E"/>
    <property type="match status" value="1"/>
</dbReference>
<dbReference type="HOGENOM" id="CLU_043255_1_0_11"/>
<dbReference type="SUPFAM" id="SSF81606">
    <property type="entry name" value="PP2C-like"/>
    <property type="match status" value="1"/>
</dbReference>
<accession>D6YAX3</accession>
<dbReference type="InterPro" id="IPR052016">
    <property type="entry name" value="Bact_Sigma-Reg"/>
</dbReference>
<dbReference type="KEGG" id="tbi:Tbis_1626"/>
<dbReference type="STRING" id="469371.Tbis_1626"/>
<keyword evidence="4" id="KW-1185">Reference proteome</keyword>
<dbReference type="Proteomes" id="UP000006640">
    <property type="component" value="Chromosome"/>
</dbReference>
<proteinExistence type="predicted"/>
<name>D6YAX3_THEBD</name>
<dbReference type="PANTHER" id="PTHR43156">
    <property type="entry name" value="STAGE II SPORULATION PROTEIN E-RELATED"/>
    <property type="match status" value="1"/>
</dbReference>
<gene>
    <name evidence="3" type="ordered locus">Tbis_1626</name>
</gene>
<dbReference type="eggNOG" id="COG2208">
    <property type="taxonomic scope" value="Bacteria"/>
</dbReference>
<dbReference type="SMART" id="SM00331">
    <property type="entry name" value="PP2C_SIG"/>
    <property type="match status" value="1"/>
</dbReference>
<dbReference type="InterPro" id="IPR001932">
    <property type="entry name" value="PPM-type_phosphatase-like_dom"/>
</dbReference>
<dbReference type="InterPro" id="IPR036457">
    <property type="entry name" value="PPM-type-like_dom_sf"/>
</dbReference>
<feature type="domain" description="PPM-type phosphatase" evidence="2">
    <location>
        <begin position="185"/>
        <end position="402"/>
    </location>
</feature>